<accession>A0A914XL92</accession>
<feature type="region of interest" description="Disordered" evidence="1">
    <location>
        <begin position="99"/>
        <end position="124"/>
    </location>
</feature>
<proteinExistence type="predicted"/>
<evidence type="ECO:0000313" key="3">
    <source>
        <dbReference type="WBParaSite" id="PSAMB.scaffold863size40043.g9312.t1"/>
    </source>
</evidence>
<evidence type="ECO:0000313" key="2">
    <source>
        <dbReference type="Proteomes" id="UP000887566"/>
    </source>
</evidence>
<dbReference type="AlphaFoldDB" id="A0A914XL92"/>
<organism evidence="2 3">
    <name type="scientific">Plectus sambesii</name>
    <dbReference type="NCBI Taxonomy" id="2011161"/>
    <lineage>
        <taxon>Eukaryota</taxon>
        <taxon>Metazoa</taxon>
        <taxon>Ecdysozoa</taxon>
        <taxon>Nematoda</taxon>
        <taxon>Chromadorea</taxon>
        <taxon>Plectida</taxon>
        <taxon>Plectina</taxon>
        <taxon>Plectoidea</taxon>
        <taxon>Plectidae</taxon>
        <taxon>Plectus</taxon>
    </lineage>
</organism>
<dbReference type="WBParaSite" id="PSAMB.scaffold863size40043.g9312.t1">
    <property type="protein sequence ID" value="PSAMB.scaffold863size40043.g9312.t1"/>
    <property type="gene ID" value="PSAMB.scaffold863size40043.g9312"/>
</dbReference>
<dbReference type="Proteomes" id="UP000887566">
    <property type="component" value="Unplaced"/>
</dbReference>
<sequence length="124" mass="13372">MSRKKANEEKIAFLKKKTIRADLIAEGSTLAANNEWKILRDNTWQRCRRATVAKVDNRKASGAAGPADGGSTEGWTEMDDLVQAIIGKDSAVLKGLDVAESGEAEAPPQCIKDAVASEDEVSER</sequence>
<reference evidence="3" key="1">
    <citation type="submission" date="2022-11" db="UniProtKB">
        <authorList>
            <consortium name="WormBaseParasite"/>
        </authorList>
    </citation>
    <scope>IDENTIFICATION</scope>
</reference>
<evidence type="ECO:0000256" key="1">
    <source>
        <dbReference type="SAM" id="MobiDB-lite"/>
    </source>
</evidence>
<name>A0A914XL92_9BILA</name>
<keyword evidence="2" id="KW-1185">Reference proteome</keyword>
<protein>
    <submittedName>
        <fullName evidence="3">Uncharacterized protein</fullName>
    </submittedName>
</protein>